<evidence type="ECO:0000313" key="3">
    <source>
        <dbReference type="Proteomes" id="UP000053593"/>
    </source>
</evidence>
<dbReference type="Proteomes" id="UP000053593">
    <property type="component" value="Unassembled WGS sequence"/>
</dbReference>
<keyword evidence="1" id="KW-0472">Membrane</keyword>
<dbReference type="EMBL" id="KN834826">
    <property type="protein sequence ID" value="KIK53618.1"/>
    <property type="molecule type" value="Genomic_DNA"/>
</dbReference>
<feature type="non-terminal residue" evidence="2">
    <location>
        <position position="1"/>
    </location>
</feature>
<evidence type="ECO:0008006" key="4">
    <source>
        <dbReference type="Google" id="ProtNLM"/>
    </source>
</evidence>
<protein>
    <recommendedName>
        <fullName evidence="4">Chitin synthase export chaperone</fullName>
    </recommendedName>
</protein>
<dbReference type="HOGENOM" id="CLU_046025_17_1_1"/>
<evidence type="ECO:0000256" key="1">
    <source>
        <dbReference type="SAM" id="Phobius"/>
    </source>
</evidence>
<keyword evidence="1" id="KW-1133">Transmembrane helix</keyword>
<gene>
    <name evidence="2" type="ORF">GYMLUDRAFT_117137</name>
</gene>
<proteinExistence type="predicted"/>
<feature type="transmembrane region" description="Helical" evidence="1">
    <location>
        <begin position="6"/>
        <end position="32"/>
    </location>
</feature>
<keyword evidence="1" id="KW-0812">Transmembrane</keyword>
<dbReference type="AlphaFoldDB" id="A0A0D0CF94"/>
<dbReference type="OrthoDB" id="2535105at2759"/>
<organism evidence="2 3">
    <name type="scientific">Collybiopsis luxurians FD-317 M1</name>
    <dbReference type="NCBI Taxonomy" id="944289"/>
    <lineage>
        <taxon>Eukaryota</taxon>
        <taxon>Fungi</taxon>
        <taxon>Dikarya</taxon>
        <taxon>Basidiomycota</taxon>
        <taxon>Agaricomycotina</taxon>
        <taxon>Agaricomycetes</taxon>
        <taxon>Agaricomycetidae</taxon>
        <taxon>Agaricales</taxon>
        <taxon>Marasmiineae</taxon>
        <taxon>Omphalotaceae</taxon>
        <taxon>Collybiopsis</taxon>
        <taxon>Collybiopsis luxurians</taxon>
    </lineage>
</organism>
<feature type="non-terminal residue" evidence="2">
    <location>
        <position position="78"/>
    </location>
</feature>
<keyword evidence="3" id="KW-1185">Reference proteome</keyword>
<feature type="transmembrane region" description="Helical" evidence="1">
    <location>
        <begin position="44"/>
        <end position="67"/>
    </location>
</feature>
<name>A0A0D0CF94_9AGAR</name>
<reference evidence="2 3" key="1">
    <citation type="submission" date="2014-04" db="EMBL/GenBank/DDBJ databases">
        <title>Evolutionary Origins and Diversification of the Mycorrhizal Mutualists.</title>
        <authorList>
            <consortium name="DOE Joint Genome Institute"/>
            <consortium name="Mycorrhizal Genomics Consortium"/>
            <person name="Kohler A."/>
            <person name="Kuo A."/>
            <person name="Nagy L.G."/>
            <person name="Floudas D."/>
            <person name="Copeland A."/>
            <person name="Barry K.W."/>
            <person name="Cichocki N."/>
            <person name="Veneault-Fourrey C."/>
            <person name="LaButti K."/>
            <person name="Lindquist E.A."/>
            <person name="Lipzen A."/>
            <person name="Lundell T."/>
            <person name="Morin E."/>
            <person name="Murat C."/>
            <person name="Riley R."/>
            <person name="Ohm R."/>
            <person name="Sun H."/>
            <person name="Tunlid A."/>
            <person name="Henrissat B."/>
            <person name="Grigoriev I.V."/>
            <person name="Hibbett D.S."/>
            <person name="Martin F."/>
        </authorList>
    </citation>
    <scope>NUCLEOTIDE SEQUENCE [LARGE SCALE GENOMIC DNA]</scope>
    <source>
        <strain evidence="2 3">FD-317 M1</strain>
    </source>
</reference>
<evidence type="ECO:0000313" key="2">
    <source>
        <dbReference type="EMBL" id="KIK53618.1"/>
    </source>
</evidence>
<sequence length="78" mass="9127">IDLNQTFGAFLIGAFFSAMLYGVTCIQIFYYFNRYNDNVWLKIFVLILWVLETLHSIFACHAIYYFVIINYANPIALA</sequence>
<accession>A0A0D0CF94</accession>